<feature type="domain" description="Poly(A) polymerase central" evidence="15">
    <location>
        <begin position="298"/>
        <end position="438"/>
    </location>
</feature>
<evidence type="ECO:0000256" key="11">
    <source>
        <dbReference type="ARBA" id="ARBA00022842"/>
    </source>
</evidence>
<feature type="domain" description="Poly(A) polymerase nucleotidyltransferase" evidence="16">
    <location>
        <begin position="104"/>
        <end position="293"/>
    </location>
</feature>
<dbReference type="EC" id="2.7.7.19" evidence="5"/>
<organism evidence="17">
    <name type="scientific">Araucaria cunninghamii</name>
    <name type="common">Hoop pine</name>
    <name type="synonym">Moreton Bay pine</name>
    <dbReference type="NCBI Taxonomy" id="56994"/>
    <lineage>
        <taxon>Eukaryota</taxon>
        <taxon>Viridiplantae</taxon>
        <taxon>Streptophyta</taxon>
        <taxon>Embryophyta</taxon>
        <taxon>Tracheophyta</taxon>
        <taxon>Spermatophyta</taxon>
        <taxon>Pinopsida</taxon>
        <taxon>Pinidae</taxon>
        <taxon>Conifers II</taxon>
        <taxon>Araucariales</taxon>
        <taxon>Araucariaceae</taxon>
        <taxon>Araucaria</taxon>
    </lineage>
</organism>
<comment type="similarity">
    <text evidence="4">Belongs to the poly(A) polymerase family.</text>
</comment>
<evidence type="ECO:0000256" key="2">
    <source>
        <dbReference type="ARBA" id="ARBA00001946"/>
    </source>
</evidence>
<dbReference type="InterPro" id="IPR007012">
    <property type="entry name" value="PolA_pol_cen_dom"/>
</dbReference>
<dbReference type="Pfam" id="PF20750">
    <property type="entry name" value="PAP_NTPase"/>
    <property type="match status" value="1"/>
</dbReference>
<proteinExistence type="inferred from homology"/>
<dbReference type="Gene3D" id="3.30.70.590">
    <property type="entry name" value="Poly(A) polymerase predicted RNA binding domain"/>
    <property type="match status" value="1"/>
</dbReference>
<dbReference type="SUPFAM" id="SSF81301">
    <property type="entry name" value="Nucleotidyltransferase"/>
    <property type="match status" value="1"/>
</dbReference>
<evidence type="ECO:0000256" key="9">
    <source>
        <dbReference type="ARBA" id="ARBA00022741"/>
    </source>
</evidence>
<dbReference type="GO" id="GO:1990817">
    <property type="term" value="F:poly(A) RNA polymerase activity"/>
    <property type="evidence" value="ECO:0007669"/>
    <property type="project" value="UniProtKB-EC"/>
</dbReference>
<dbReference type="GO" id="GO:0005634">
    <property type="term" value="C:nucleus"/>
    <property type="evidence" value="ECO:0007669"/>
    <property type="project" value="UniProtKB-SubCell"/>
</dbReference>
<evidence type="ECO:0000313" key="17">
    <source>
        <dbReference type="EMBL" id="JAG97885.1"/>
    </source>
</evidence>
<evidence type="ECO:0000259" key="14">
    <source>
        <dbReference type="Pfam" id="PF04926"/>
    </source>
</evidence>
<sequence>MVLFEESMADIHHHQQGQGQRSPRGPKQSQNQQKHKEEKQKQSGVMTMLTPLIMRGQICQMIPVATAQEIGSPIGSAVRAIAVAPVAPPAVMPMSVAFSRPGFIYLDAPTEIDIARTYALEQFQADAGLILTKEDGKKRRAVLDQLDQIVKRWVRRVTWQRQLSDDLKESSNAKIFIFGSCQLGVHGPEADIDALCVGPSHITLEDDFFIVLYNMLKHTPGVSELQCVKSASVPLMRFKFSGISIDLVYARLSLRSIPEDIYILDERLLENLDDTSMKSLNGYRVTTRILQLVPNIETFRSTLRCIKFWAKRRGVYSHIFGFLGGVHWAVLVARICQLFPHASVNMLVARFFWIYTQWQWPTPVTLVDAQPEQCDGDRHYHMQIIIPVHPYSCCSYNVTRSTLFKLKLEFSRGWNTIMKMETNWCSLPNIADWESLFEPFPFFTSYDYFIQIYLRASDEDALRSWRGWVESRFRHLLLRFEKLPAYCDPNPSPYFEENCSEPHCHFFWGLRLKKNLCVDMAALEEEFRVYLSNGYEGQPGCDVYLTLLNQFQLPSFVYSKSSELREHSKAYWTNENYNHHR</sequence>
<dbReference type="FunFam" id="3.30.460.10:FF:000002">
    <property type="entry name" value="Poly(A) polymerase alpha, putative"/>
    <property type="match status" value="1"/>
</dbReference>
<evidence type="ECO:0000256" key="12">
    <source>
        <dbReference type="ARBA" id="ARBA00023242"/>
    </source>
</evidence>
<comment type="cofactor">
    <cofactor evidence="1">
        <name>Mn(2+)</name>
        <dbReference type="ChEBI" id="CHEBI:29035"/>
    </cofactor>
</comment>
<dbReference type="Pfam" id="PF04928">
    <property type="entry name" value="PAP_central"/>
    <property type="match status" value="1"/>
</dbReference>
<dbReference type="InterPro" id="IPR011068">
    <property type="entry name" value="NuclTrfase_I-like_C"/>
</dbReference>
<dbReference type="InterPro" id="IPR043519">
    <property type="entry name" value="NT_sf"/>
</dbReference>
<evidence type="ECO:0000256" key="4">
    <source>
        <dbReference type="ARBA" id="ARBA00010912"/>
    </source>
</evidence>
<dbReference type="PANTHER" id="PTHR10682:SF33">
    <property type="entry name" value="NUCLEAR POLY(A) POLYMERASE 3"/>
    <property type="match status" value="1"/>
</dbReference>
<dbReference type="PANTHER" id="PTHR10682">
    <property type="entry name" value="POLY A POLYMERASE"/>
    <property type="match status" value="1"/>
</dbReference>
<dbReference type="GO" id="GO:0005524">
    <property type="term" value="F:ATP binding"/>
    <property type="evidence" value="ECO:0007669"/>
    <property type="project" value="UniProtKB-KW"/>
</dbReference>
<evidence type="ECO:0000256" key="6">
    <source>
        <dbReference type="ARBA" id="ARBA00022664"/>
    </source>
</evidence>
<dbReference type="GO" id="GO:0006397">
    <property type="term" value="P:mRNA processing"/>
    <property type="evidence" value="ECO:0007669"/>
    <property type="project" value="UniProtKB-KW"/>
</dbReference>
<feature type="region of interest" description="Disordered" evidence="13">
    <location>
        <begin position="6"/>
        <end position="45"/>
    </location>
</feature>
<dbReference type="SUPFAM" id="SSF55003">
    <property type="entry name" value="PAP/Archaeal CCA-adding enzyme, C-terminal domain"/>
    <property type="match status" value="1"/>
</dbReference>
<keyword evidence="6" id="KW-0507">mRNA processing</keyword>
<keyword evidence="9" id="KW-0547">Nucleotide-binding</keyword>
<comment type="cofactor">
    <cofactor evidence="2">
        <name>Mg(2+)</name>
        <dbReference type="ChEBI" id="CHEBI:18420"/>
    </cofactor>
</comment>
<keyword evidence="8" id="KW-0479">Metal-binding</keyword>
<dbReference type="SUPFAM" id="SSF81631">
    <property type="entry name" value="PAP/OAS1 substrate-binding domain"/>
    <property type="match status" value="1"/>
</dbReference>
<dbReference type="GO" id="GO:0003723">
    <property type="term" value="F:RNA binding"/>
    <property type="evidence" value="ECO:0007669"/>
    <property type="project" value="InterPro"/>
</dbReference>
<keyword evidence="11" id="KW-0460">Magnesium</keyword>
<dbReference type="Gene3D" id="1.10.1410.10">
    <property type="match status" value="1"/>
</dbReference>
<dbReference type="GO" id="GO:0031123">
    <property type="term" value="P:RNA 3'-end processing"/>
    <property type="evidence" value="ECO:0007669"/>
    <property type="project" value="InterPro"/>
</dbReference>
<evidence type="ECO:0000256" key="3">
    <source>
        <dbReference type="ARBA" id="ARBA00004123"/>
    </source>
</evidence>
<evidence type="ECO:0000256" key="5">
    <source>
        <dbReference type="ARBA" id="ARBA00012388"/>
    </source>
</evidence>
<dbReference type="InterPro" id="IPR048840">
    <property type="entry name" value="PolA_pol_NTPase"/>
</dbReference>
<comment type="subcellular location">
    <subcellularLocation>
        <location evidence="3">Nucleus</location>
    </subcellularLocation>
</comment>
<evidence type="ECO:0000256" key="10">
    <source>
        <dbReference type="ARBA" id="ARBA00022840"/>
    </source>
</evidence>
<dbReference type="EMBL" id="GCKF01030556">
    <property type="protein sequence ID" value="JAG97885.1"/>
    <property type="molecule type" value="Transcribed_RNA"/>
</dbReference>
<dbReference type="AlphaFoldDB" id="A0A0D6R7K0"/>
<dbReference type="InterPro" id="IPR007010">
    <property type="entry name" value="PolA_pol_RNA-bd_dom"/>
</dbReference>
<reference evidence="17" key="1">
    <citation type="submission" date="2015-03" db="EMBL/GenBank/DDBJ databases">
        <title>A transcriptome of Araucaria cunninghamii, an australian fine timber species.</title>
        <authorList>
            <person name="Jing Yi C.J.Y."/>
            <person name="Yin San L.Y.S."/>
            <person name="Abdul Karim S.S."/>
            <person name="Wan Azmi N.N."/>
            <person name="Hercus R.R."/>
            <person name="Croft L.L."/>
        </authorList>
    </citation>
    <scope>NUCLEOTIDE SEQUENCE</scope>
    <source>
        <strain evidence="17">MI0301</strain>
        <tissue evidence="17">Leaf</tissue>
    </source>
</reference>
<evidence type="ECO:0000256" key="13">
    <source>
        <dbReference type="SAM" id="MobiDB-lite"/>
    </source>
</evidence>
<evidence type="ECO:0000256" key="7">
    <source>
        <dbReference type="ARBA" id="ARBA00022679"/>
    </source>
</evidence>
<evidence type="ECO:0000256" key="1">
    <source>
        <dbReference type="ARBA" id="ARBA00001936"/>
    </source>
</evidence>
<accession>A0A0D6R7K0</accession>
<dbReference type="FunFam" id="1.10.1410.10:FF:000001">
    <property type="entry name" value="Putative poly(A) polymerase gamma"/>
    <property type="match status" value="1"/>
</dbReference>
<protein>
    <recommendedName>
        <fullName evidence="5">polynucleotide adenylyltransferase</fullName>
        <ecNumber evidence="5">2.7.7.19</ecNumber>
    </recommendedName>
</protein>
<keyword evidence="10" id="KW-0067">ATP-binding</keyword>
<evidence type="ECO:0000259" key="15">
    <source>
        <dbReference type="Pfam" id="PF04928"/>
    </source>
</evidence>
<evidence type="ECO:0000256" key="8">
    <source>
        <dbReference type="ARBA" id="ARBA00022723"/>
    </source>
</evidence>
<keyword evidence="12" id="KW-0539">Nucleus</keyword>
<dbReference type="CDD" id="cd05402">
    <property type="entry name" value="NT_PAP_TUTase"/>
    <property type="match status" value="1"/>
</dbReference>
<dbReference type="Pfam" id="PF04926">
    <property type="entry name" value="PAP_RNA-bind"/>
    <property type="match status" value="1"/>
</dbReference>
<keyword evidence="7" id="KW-0808">Transferase</keyword>
<name>A0A0D6R7K0_ARACU</name>
<feature type="domain" description="Poly(A) polymerase RNA-binding" evidence="14">
    <location>
        <begin position="442"/>
        <end position="484"/>
    </location>
</feature>
<dbReference type="GO" id="GO:0046872">
    <property type="term" value="F:metal ion binding"/>
    <property type="evidence" value="ECO:0007669"/>
    <property type="project" value="UniProtKB-KW"/>
</dbReference>
<evidence type="ECO:0000259" key="16">
    <source>
        <dbReference type="Pfam" id="PF20750"/>
    </source>
</evidence>
<dbReference type="Gene3D" id="3.30.460.10">
    <property type="entry name" value="Beta Polymerase, domain 2"/>
    <property type="match status" value="1"/>
</dbReference>